<dbReference type="Proteomes" id="UP000316313">
    <property type="component" value="Chromosome"/>
</dbReference>
<gene>
    <name evidence="1" type="ORF">E3D00_07610</name>
</gene>
<reference evidence="1 2" key="1">
    <citation type="submission" date="2019-03" db="EMBL/GenBank/DDBJ databases">
        <title>The complete genome sequence of Swingsia samuiensis NBRC107927(T).</title>
        <authorList>
            <person name="Chua K.-O."/>
            <person name="Chan K.-G."/>
            <person name="See-Too W.-S."/>
        </authorList>
    </citation>
    <scope>NUCLEOTIDE SEQUENCE [LARGE SCALE GENOMIC DNA]</scope>
    <source>
        <strain evidence="1 2">AH83</strain>
    </source>
</reference>
<dbReference type="OrthoDB" id="8909920at2"/>
<evidence type="ECO:0000313" key="1">
    <source>
        <dbReference type="EMBL" id="QDH17444.1"/>
    </source>
</evidence>
<evidence type="ECO:0000313" key="2">
    <source>
        <dbReference type="Proteomes" id="UP000316313"/>
    </source>
</evidence>
<dbReference type="GO" id="GO:0003677">
    <property type="term" value="F:DNA binding"/>
    <property type="evidence" value="ECO:0007669"/>
    <property type="project" value="InterPro"/>
</dbReference>
<dbReference type="EMBL" id="CP038141">
    <property type="protein sequence ID" value="QDH17444.1"/>
    <property type="molecule type" value="Genomic_DNA"/>
</dbReference>
<dbReference type="RefSeq" id="WP_141461397.1">
    <property type="nucleotide sequence ID" value="NZ_CP038141.1"/>
</dbReference>
<dbReference type="InterPro" id="IPR018330">
    <property type="entry name" value="RecT_fam"/>
</dbReference>
<organism evidence="1 2">
    <name type="scientific">Swingsia samuiensis</name>
    <dbReference type="NCBI Taxonomy" id="1293412"/>
    <lineage>
        <taxon>Bacteria</taxon>
        <taxon>Pseudomonadati</taxon>
        <taxon>Pseudomonadota</taxon>
        <taxon>Alphaproteobacteria</taxon>
        <taxon>Acetobacterales</taxon>
        <taxon>Acetobacteraceae</taxon>
        <taxon>Swingsia</taxon>
    </lineage>
</organism>
<name>A0A4Y6UK47_9PROT</name>
<protein>
    <recommendedName>
        <fullName evidence="3">Recombinase RecT</fullName>
    </recommendedName>
</protein>
<proteinExistence type="predicted"/>
<accession>A0A4Y6UK47</accession>
<keyword evidence="2" id="KW-1185">Reference proteome</keyword>
<dbReference type="KEGG" id="ssam:E3D00_07610"/>
<evidence type="ECO:0008006" key="3">
    <source>
        <dbReference type="Google" id="ProtNLM"/>
    </source>
</evidence>
<dbReference type="GO" id="GO:0006259">
    <property type="term" value="P:DNA metabolic process"/>
    <property type="evidence" value="ECO:0007669"/>
    <property type="project" value="InterPro"/>
</dbReference>
<dbReference type="AlphaFoldDB" id="A0A4Y6UK47"/>
<sequence>MSALAKTHQSTIQITSFNELMRFADVAANSGMVPNSYAGKPNAVLIAVQMGSELGLAPMQSVQNIAVINGRPSVWGDAMIALVKGSSVCDDVIETFEGEGDQLTAICVAKRKGKAPVEARFSMKDAEIAGLKNKPGPWKQYPKRMLQMRARGFALRDAFPDVLKGLISAEEAMDLPQDEGRSTVINYSEPARTPNNLKISQNKEQDPIQWFKEKLATKNTSDEVLSFEADWKKIIQKRDEKGNPFSDDILDAASDMIADRYMELKSKESQEVETYAQEEIEELPA</sequence>
<dbReference type="Pfam" id="PF03837">
    <property type="entry name" value="RecT"/>
    <property type="match status" value="1"/>
</dbReference>